<dbReference type="RefSeq" id="WP_171203298.1">
    <property type="nucleotide sequence ID" value="NZ_JABEMA010000148.1"/>
</dbReference>
<sequence>MVTVGERPTRVLVVAATALVAGLRPQDAATWAAVGAWAALVVAVVALGQLLPVLRRQLRALDAADDVHGVGRGEDEGRGA</sequence>
<proteinExistence type="predicted"/>
<gene>
    <name evidence="2" type="ORF">HLB09_10350</name>
</gene>
<keyword evidence="1" id="KW-0812">Transmembrane</keyword>
<comment type="caution">
    <text evidence="2">The sequence shown here is derived from an EMBL/GenBank/DDBJ whole genome shotgun (WGS) entry which is preliminary data.</text>
</comment>
<evidence type="ECO:0000256" key="1">
    <source>
        <dbReference type="SAM" id="Phobius"/>
    </source>
</evidence>
<evidence type="ECO:0000313" key="2">
    <source>
        <dbReference type="EMBL" id="NNH23484.1"/>
    </source>
</evidence>
<keyword evidence="3" id="KW-1185">Reference proteome</keyword>
<feature type="transmembrane region" description="Helical" evidence="1">
    <location>
        <begin position="35"/>
        <end position="54"/>
    </location>
</feature>
<keyword evidence="1" id="KW-1133">Transmembrane helix</keyword>
<reference evidence="2 3" key="1">
    <citation type="submission" date="2020-05" db="EMBL/GenBank/DDBJ databases">
        <title>MicrobeNet Type strains.</title>
        <authorList>
            <person name="Nicholson A.C."/>
        </authorList>
    </citation>
    <scope>NUCLEOTIDE SEQUENCE [LARGE SCALE GENOMIC DNA]</scope>
    <source>
        <strain evidence="2 3">JCM 14547</strain>
    </source>
</reference>
<evidence type="ECO:0000313" key="3">
    <source>
        <dbReference type="Proteomes" id="UP000555552"/>
    </source>
</evidence>
<dbReference type="EMBL" id="JABEMA010000148">
    <property type="protein sequence ID" value="NNH23484.1"/>
    <property type="molecule type" value="Genomic_DNA"/>
</dbReference>
<name>A0A849BSP3_9ACTN</name>
<organism evidence="2 3">
    <name type="scientific">Pseudokineococcus marinus</name>
    <dbReference type="NCBI Taxonomy" id="351215"/>
    <lineage>
        <taxon>Bacteria</taxon>
        <taxon>Bacillati</taxon>
        <taxon>Actinomycetota</taxon>
        <taxon>Actinomycetes</taxon>
        <taxon>Kineosporiales</taxon>
        <taxon>Kineosporiaceae</taxon>
        <taxon>Pseudokineococcus</taxon>
    </lineage>
</organism>
<dbReference type="Proteomes" id="UP000555552">
    <property type="component" value="Unassembled WGS sequence"/>
</dbReference>
<keyword evidence="1" id="KW-0472">Membrane</keyword>
<dbReference type="AlphaFoldDB" id="A0A849BSP3"/>
<protein>
    <submittedName>
        <fullName evidence="2">Uncharacterized protein</fullName>
    </submittedName>
</protein>
<accession>A0A849BSP3</accession>